<dbReference type="KEGG" id="bacg:D2962_06995"/>
<feature type="binding site" evidence="12">
    <location>
        <position position="413"/>
    </location>
    <ligand>
        <name>Zn(2+)</name>
        <dbReference type="ChEBI" id="CHEBI:29105"/>
        <label>1</label>
    </ligand>
</feature>
<dbReference type="InterPro" id="IPR040498">
    <property type="entry name" value="PriA_CRR"/>
</dbReference>
<evidence type="ECO:0000256" key="11">
    <source>
        <dbReference type="ARBA" id="ARBA00048988"/>
    </source>
</evidence>
<dbReference type="InterPro" id="IPR005259">
    <property type="entry name" value="PriA"/>
</dbReference>
<dbReference type="Pfam" id="PF04851">
    <property type="entry name" value="ResIII"/>
    <property type="match status" value="1"/>
</dbReference>
<dbReference type="EMBL" id="CP033169">
    <property type="protein sequence ID" value="AYO32229.1"/>
    <property type="molecule type" value="Genomic_DNA"/>
</dbReference>
<dbReference type="GO" id="GO:0006310">
    <property type="term" value="P:DNA recombination"/>
    <property type="evidence" value="ECO:0007669"/>
    <property type="project" value="InterPro"/>
</dbReference>
<dbReference type="GO" id="GO:0016887">
    <property type="term" value="F:ATP hydrolysis activity"/>
    <property type="evidence" value="ECO:0007669"/>
    <property type="project" value="RHEA"/>
</dbReference>
<dbReference type="SUPFAM" id="SSF52540">
    <property type="entry name" value="P-loop containing nucleoside triphosphate hydrolases"/>
    <property type="match status" value="2"/>
</dbReference>
<evidence type="ECO:0000256" key="1">
    <source>
        <dbReference type="ARBA" id="ARBA00022515"/>
    </source>
</evidence>
<feature type="binding site" evidence="12">
    <location>
        <position position="419"/>
    </location>
    <ligand>
        <name>Zn(2+)</name>
        <dbReference type="ChEBI" id="CHEBI:29105"/>
        <label>2</label>
    </ligand>
</feature>
<dbReference type="PANTHER" id="PTHR30580">
    <property type="entry name" value="PRIMOSOMAL PROTEIN N"/>
    <property type="match status" value="1"/>
</dbReference>
<dbReference type="GO" id="GO:0003677">
    <property type="term" value="F:DNA binding"/>
    <property type="evidence" value="ECO:0007669"/>
    <property type="project" value="UniProtKB-UniRule"/>
</dbReference>
<dbReference type="EC" id="5.6.2.4" evidence="12"/>
<dbReference type="InterPro" id="IPR041236">
    <property type="entry name" value="PriA_C"/>
</dbReference>
<dbReference type="PANTHER" id="PTHR30580:SF0">
    <property type="entry name" value="PRIMOSOMAL PROTEIN N"/>
    <property type="match status" value="1"/>
</dbReference>
<dbReference type="FunFam" id="3.40.50.300:FF:000489">
    <property type="entry name" value="Primosome assembly protein PriA"/>
    <property type="match status" value="1"/>
</dbReference>
<evidence type="ECO:0000259" key="14">
    <source>
        <dbReference type="PROSITE" id="PS51194"/>
    </source>
</evidence>
<keyword evidence="3 12" id="KW-0479">Metal-binding</keyword>
<dbReference type="InterPro" id="IPR042115">
    <property type="entry name" value="PriA_3primeBD_sf"/>
</dbReference>
<dbReference type="SMART" id="SM00490">
    <property type="entry name" value="HELICc"/>
    <property type="match status" value="1"/>
</dbReference>
<dbReference type="InterPro" id="IPR014001">
    <property type="entry name" value="Helicase_ATP-bd"/>
</dbReference>
<feature type="binding site" evidence="12">
    <location>
        <position position="453"/>
    </location>
    <ligand>
        <name>Zn(2+)</name>
        <dbReference type="ChEBI" id="CHEBI:29105"/>
        <label>1</label>
    </ligand>
</feature>
<dbReference type="InterPro" id="IPR001650">
    <property type="entry name" value="Helicase_C-like"/>
</dbReference>
<dbReference type="SMART" id="SM00487">
    <property type="entry name" value="DEXDc"/>
    <property type="match status" value="1"/>
</dbReference>
<feature type="binding site" evidence="12">
    <location>
        <position position="440"/>
    </location>
    <ligand>
        <name>Zn(2+)</name>
        <dbReference type="ChEBI" id="CHEBI:29105"/>
        <label>2</label>
    </ligand>
</feature>
<protein>
    <recommendedName>
        <fullName evidence="12">Replication restart protein PriA</fullName>
    </recommendedName>
    <alternativeName>
        <fullName evidence="12">ATP-dependent DNA helicase PriA</fullName>
        <ecNumber evidence="12">5.6.2.4</ecNumber>
    </alternativeName>
    <alternativeName>
        <fullName evidence="12">DNA 3'-5' helicase PriA</fullName>
    </alternativeName>
</protein>
<dbReference type="CDD" id="cd18804">
    <property type="entry name" value="SF2_C_priA"/>
    <property type="match status" value="1"/>
</dbReference>
<keyword evidence="6 12" id="KW-0347">Helicase</keyword>
<evidence type="ECO:0000256" key="10">
    <source>
        <dbReference type="ARBA" id="ARBA00023235"/>
    </source>
</evidence>
<dbReference type="Proteomes" id="UP000280960">
    <property type="component" value="Chromosome"/>
</dbReference>
<dbReference type="NCBIfam" id="TIGR00595">
    <property type="entry name" value="priA"/>
    <property type="match status" value="1"/>
</dbReference>
<dbReference type="GO" id="GO:0008270">
    <property type="term" value="F:zinc ion binding"/>
    <property type="evidence" value="ECO:0007669"/>
    <property type="project" value="UniProtKB-UniRule"/>
</dbReference>
<sequence length="701" mass="78550">MINVGDVVQVHFNNSRVNGIVTGLSDGSEVLINVKMKYILKKESITLSPDFIGFCRKLAEYYGSSLIDFLKLMLPPRANKKQEAIYTAVVTCENLPDKAVNQKRVWELVSTSGGLSAREISQRTGLPVSSVQAALTALIKKNILSKSYRVIDRKPKIPAGERRMTPLNLTQDQVLALKKIFANLENQRKTILLYGVTGSGKTEIYIRTIEKVLNQGQKAIVLVPEISLTPQMLAIFQTRFPGRVAVIHSRLSAGERFDEWHMIYNGQADVVIGARSAIFAPIKNLGLIIVDEEHESSYKQAEHPYYDARAAAIFRARMQNAALIFGSATPSVESYYKVVTGEYLLVKMTKRASGMPLPELEVVDMREELKAGNRHIFSRKLVSSIKQTLSCNRQAILFLNRRGHSTFVICRDCGFVLKCPHCDISLTYHFDDKSVKCHYCGYRVKAPDICPVCGSSHIRYFGAGTEKVEQEVCRLFPGVKALRIDADTISKKGSLERILSSFRKGDAQILIGTQTVAKGLDFPKVSLVSVITADTALNMPDFRAGERTFQLITQVAGRAGRADFPGKVLVQTYCPESFAIKAACEKGITKFYREELKNRQKSNYPPFCHLLNITLTGSKQDMVEKNATEVKNMLCEITEGGLEIYGPAPAPRYRVKDNYRYHVLLKSKKVETLIKVEESLKAMKKQRDIKIAWDMDPQDLL</sequence>
<dbReference type="GO" id="GO:0006270">
    <property type="term" value="P:DNA replication initiation"/>
    <property type="evidence" value="ECO:0007669"/>
    <property type="project" value="TreeGrafter"/>
</dbReference>
<keyword evidence="2 12" id="KW-0235">DNA replication</keyword>
<feature type="domain" description="Helicase ATP-binding" evidence="13">
    <location>
        <begin position="182"/>
        <end position="348"/>
    </location>
</feature>
<comment type="subunit">
    <text evidence="12">Component of the replication restart primosome.</text>
</comment>
<evidence type="ECO:0000256" key="7">
    <source>
        <dbReference type="ARBA" id="ARBA00022833"/>
    </source>
</evidence>
<dbReference type="GO" id="GO:0006269">
    <property type="term" value="P:DNA replication, synthesis of primer"/>
    <property type="evidence" value="ECO:0007669"/>
    <property type="project" value="UniProtKB-KW"/>
</dbReference>
<evidence type="ECO:0000313" key="15">
    <source>
        <dbReference type="EMBL" id="AYO32229.1"/>
    </source>
</evidence>
<comment type="cofactor">
    <cofactor evidence="12">
        <name>Zn(2+)</name>
        <dbReference type="ChEBI" id="CHEBI:29105"/>
    </cofactor>
    <text evidence="12">Binds 2 zinc ions per subunit.</text>
</comment>
<dbReference type="AlphaFoldDB" id="A0A3G2RA35"/>
<dbReference type="Gene3D" id="3.40.50.300">
    <property type="entry name" value="P-loop containing nucleotide triphosphate hydrolases"/>
    <property type="match status" value="2"/>
</dbReference>
<evidence type="ECO:0000256" key="6">
    <source>
        <dbReference type="ARBA" id="ARBA00022806"/>
    </source>
</evidence>
<dbReference type="SUPFAM" id="SSF46785">
    <property type="entry name" value="Winged helix' DNA-binding domain"/>
    <property type="match status" value="1"/>
</dbReference>
<reference evidence="15 16" key="1">
    <citation type="submission" date="2018-10" db="EMBL/GenBank/DDBJ databases">
        <authorList>
            <person name="Zhang X."/>
        </authorList>
    </citation>
    <scope>NUCLEOTIDE SEQUENCE [LARGE SCALE GENOMIC DNA]</scope>
    <source>
        <strain evidence="15 16">SK-G1</strain>
    </source>
</reference>
<keyword evidence="16" id="KW-1185">Reference proteome</keyword>
<evidence type="ECO:0000259" key="13">
    <source>
        <dbReference type="PROSITE" id="PS51192"/>
    </source>
</evidence>
<name>A0A3G2RA35_9FIRM</name>
<evidence type="ECO:0000256" key="2">
    <source>
        <dbReference type="ARBA" id="ARBA00022705"/>
    </source>
</evidence>
<dbReference type="Pfam" id="PF00271">
    <property type="entry name" value="Helicase_C"/>
    <property type="match status" value="1"/>
</dbReference>
<dbReference type="HAMAP" id="MF_00983">
    <property type="entry name" value="PriA"/>
    <property type="match status" value="1"/>
</dbReference>
<dbReference type="CDD" id="cd17929">
    <property type="entry name" value="DEXHc_priA"/>
    <property type="match status" value="1"/>
</dbReference>
<dbReference type="Pfam" id="PF17764">
    <property type="entry name" value="PriA_3primeBD"/>
    <property type="match status" value="1"/>
</dbReference>
<organism evidence="15 16">
    <name type="scientific">Biomaibacter acetigenes</name>
    <dbReference type="NCBI Taxonomy" id="2316383"/>
    <lineage>
        <taxon>Bacteria</taxon>
        <taxon>Bacillati</taxon>
        <taxon>Bacillota</taxon>
        <taxon>Clostridia</taxon>
        <taxon>Thermosediminibacterales</taxon>
        <taxon>Tepidanaerobacteraceae</taxon>
        <taxon>Biomaibacter</taxon>
    </lineage>
</organism>
<evidence type="ECO:0000313" key="16">
    <source>
        <dbReference type="Proteomes" id="UP000280960"/>
    </source>
</evidence>
<keyword evidence="5 12" id="KW-0378">Hydrolase</keyword>
<comment type="catalytic activity">
    <reaction evidence="12">
        <text>Couples ATP hydrolysis with the unwinding of duplex DNA by translocating in the 3'-5' direction.</text>
        <dbReference type="EC" id="5.6.2.4"/>
    </reaction>
</comment>
<dbReference type="PROSITE" id="PS51194">
    <property type="entry name" value="HELICASE_CTER"/>
    <property type="match status" value="1"/>
</dbReference>
<proteinExistence type="inferred from homology"/>
<evidence type="ECO:0000256" key="5">
    <source>
        <dbReference type="ARBA" id="ARBA00022801"/>
    </source>
</evidence>
<dbReference type="GO" id="GO:0005524">
    <property type="term" value="F:ATP binding"/>
    <property type="evidence" value="ECO:0007669"/>
    <property type="project" value="UniProtKB-UniRule"/>
</dbReference>
<feature type="binding site" evidence="12">
    <location>
        <position position="422"/>
    </location>
    <ligand>
        <name>Zn(2+)</name>
        <dbReference type="ChEBI" id="CHEBI:29105"/>
        <label>2</label>
    </ligand>
</feature>
<evidence type="ECO:0000256" key="4">
    <source>
        <dbReference type="ARBA" id="ARBA00022741"/>
    </source>
</evidence>
<feature type="binding site" evidence="12">
    <location>
        <position position="437"/>
    </location>
    <ligand>
        <name>Zn(2+)</name>
        <dbReference type="ChEBI" id="CHEBI:29105"/>
        <label>2</label>
    </ligand>
</feature>
<keyword evidence="7 12" id="KW-0862">Zinc</keyword>
<evidence type="ECO:0000256" key="9">
    <source>
        <dbReference type="ARBA" id="ARBA00023125"/>
    </source>
</evidence>
<evidence type="ECO:0000256" key="3">
    <source>
        <dbReference type="ARBA" id="ARBA00022723"/>
    </source>
</evidence>
<dbReference type="Pfam" id="PF18319">
    <property type="entry name" value="Zn_ribbon_PriA"/>
    <property type="match status" value="1"/>
</dbReference>
<feature type="domain" description="Helicase C-terminal" evidence="14">
    <location>
        <begin position="445"/>
        <end position="604"/>
    </location>
</feature>
<evidence type="ECO:0000256" key="12">
    <source>
        <dbReference type="HAMAP-Rule" id="MF_00983"/>
    </source>
</evidence>
<comment type="function">
    <text evidence="12">Initiates the restart of stalled replication forks, which reloads the replicative helicase on sites other than the origin of replication. Recognizes and binds to abandoned replication forks and remodels them to uncover a helicase loading site. Promotes assembly of the primosome at these replication forks.</text>
</comment>
<dbReference type="Gene3D" id="3.40.1440.60">
    <property type="entry name" value="PriA, 3(prime) DNA-binding domain"/>
    <property type="match status" value="1"/>
</dbReference>
<keyword evidence="9 12" id="KW-0238">DNA-binding</keyword>
<keyword evidence="1 12" id="KW-0639">Primosome</keyword>
<dbReference type="InterPro" id="IPR027417">
    <property type="entry name" value="P-loop_NTPase"/>
</dbReference>
<dbReference type="GO" id="GO:1990077">
    <property type="term" value="C:primosome complex"/>
    <property type="evidence" value="ECO:0007669"/>
    <property type="project" value="UniProtKB-UniRule"/>
</dbReference>
<comment type="similarity">
    <text evidence="12">Belongs to the helicase family. PriA subfamily.</text>
</comment>
<dbReference type="GO" id="GO:0043138">
    <property type="term" value="F:3'-5' DNA helicase activity"/>
    <property type="evidence" value="ECO:0007669"/>
    <property type="project" value="UniProtKB-EC"/>
</dbReference>
<comment type="catalytic activity">
    <reaction evidence="11 12">
        <text>ATP + H2O = ADP + phosphate + H(+)</text>
        <dbReference type="Rhea" id="RHEA:13065"/>
        <dbReference type="ChEBI" id="CHEBI:15377"/>
        <dbReference type="ChEBI" id="CHEBI:15378"/>
        <dbReference type="ChEBI" id="CHEBI:30616"/>
        <dbReference type="ChEBI" id="CHEBI:43474"/>
        <dbReference type="ChEBI" id="CHEBI:456216"/>
        <dbReference type="EC" id="5.6.2.4"/>
    </reaction>
</comment>
<feature type="binding site" evidence="12">
    <location>
        <position position="410"/>
    </location>
    <ligand>
        <name>Zn(2+)</name>
        <dbReference type="ChEBI" id="CHEBI:29105"/>
        <label>1</label>
    </ligand>
</feature>
<feature type="binding site" evidence="12">
    <location>
        <position position="450"/>
    </location>
    <ligand>
        <name>Zn(2+)</name>
        <dbReference type="ChEBI" id="CHEBI:29105"/>
        <label>1</label>
    </ligand>
</feature>
<keyword evidence="8 12" id="KW-0067">ATP-binding</keyword>
<dbReference type="InterPro" id="IPR041222">
    <property type="entry name" value="PriA_3primeBD"/>
</dbReference>
<dbReference type="PROSITE" id="PS51192">
    <property type="entry name" value="HELICASE_ATP_BIND_1"/>
    <property type="match status" value="1"/>
</dbReference>
<dbReference type="Pfam" id="PF18074">
    <property type="entry name" value="PriA_C"/>
    <property type="match status" value="1"/>
</dbReference>
<dbReference type="InterPro" id="IPR036390">
    <property type="entry name" value="WH_DNA-bd_sf"/>
</dbReference>
<gene>
    <name evidence="12 15" type="primary">priA</name>
    <name evidence="15" type="ORF">D2962_06995</name>
</gene>
<dbReference type="GO" id="GO:0006302">
    <property type="term" value="P:double-strand break repair"/>
    <property type="evidence" value="ECO:0007669"/>
    <property type="project" value="InterPro"/>
</dbReference>
<dbReference type="InterPro" id="IPR006935">
    <property type="entry name" value="Helicase/UvrB_N"/>
</dbReference>
<keyword evidence="4 12" id="KW-0547">Nucleotide-binding</keyword>
<accession>A0A3G2RA35</accession>
<keyword evidence="10 12" id="KW-0413">Isomerase</keyword>
<evidence type="ECO:0000256" key="8">
    <source>
        <dbReference type="ARBA" id="ARBA00022840"/>
    </source>
</evidence>